<evidence type="ECO:0000313" key="2">
    <source>
        <dbReference type="EMBL" id="PFX26228.1"/>
    </source>
</evidence>
<keyword evidence="2" id="KW-0808">Transferase</keyword>
<dbReference type="AlphaFoldDB" id="A0A2B4SCA9"/>
<keyword evidence="1" id="KW-0732">Signal</keyword>
<dbReference type="OrthoDB" id="5951193at2759"/>
<sequence>MKAKFNLASVLVLTVNFVSFLKGKESKTSSDVDEFRKWFDDRGGKCRCKFFERKDHKLAAVADRRIEDKESILMVPESLRVNSAAIEKSTIGPTLEQLSLLQHQILKHPDYLERQVMQLMQMAIFVLYSIHTSNEQWLPYLNILVNHQCNALWMWSEEELSELQNEKLMERAVDWKETASRLAANITPKLNSFGLFYGKELTPETLINAVCAIQSNSYNITSHSGHPVWTLVPGLNMFTYRPSVGGTWWTKGGTLRYRYVNTTIEEGDTIFIDVNPNGDSVQTLLEYGLFVSEGSRFFTPLPEQKSRMRRRFVDMLKLKNKIIYREKFTFKAAGLPSYRVQALSDKEIDDLVRAGSNPSKLSELKKIFNSPSLHVETNPSYSCKDEVVALNLLMLHLRDEMLGRTTGIPQDEKILSRDIPTRQRIAVEFRLKFKKLAINYLDITSARAIETKRECLSGKRDEL</sequence>
<protein>
    <submittedName>
        <fullName evidence="2">[Fructose-bisphosphate aldolase]-lysine N-methyltransferase, chloroplastic</fullName>
    </submittedName>
</protein>
<dbReference type="GO" id="GO:0008168">
    <property type="term" value="F:methyltransferase activity"/>
    <property type="evidence" value="ECO:0007669"/>
    <property type="project" value="UniProtKB-KW"/>
</dbReference>
<gene>
    <name evidence="2" type="primary">LSMT-L</name>
    <name evidence="2" type="ORF">AWC38_SpisGene9097</name>
</gene>
<evidence type="ECO:0000256" key="1">
    <source>
        <dbReference type="SAM" id="SignalP"/>
    </source>
</evidence>
<keyword evidence="3" id="KW-1185">Reference proteome</keyword>
<name>A0A2B4SCA9_STYPI</name>
<feature type="signal peptide" evidence="1">
    <location>
        <begin position="1"/>
        <end position="23"/>
    </location>
</feature>
<keyword evidence="2" id="KW-0489">Methyltransferase</keyword>
<dbReference type="GO" id="GO:0032259">
    <property type="term" value="P:methylation"/>
    <property type="evidence" value="ECO:0007669"/>
    <property type="project" value="UniProtKB-KW"/>
</dbReference>
<proteinExistence type="predicted"/>
<dbReference type="EMBL" id="LSMT01000131">
    <property type="protein sequence ID" value="PFX26228.1"/>
    <property type="molecule type" value="Genomic_DNA"/>
</dbReference>
<dbReference type="STRING" id="50429.A0A2B4SCA9"/>
<dbReference type="Proteomes" id="UP000225706">
    <property type="component" value="Unassembled WGS sequence"/>
</dbReference>
<reference evidence="3" key="1">
    <citation type="journal article" date="2017" name="bioRxiv">
        <title>Comparative analysis of the genomes of Stylophora pistillata and Acropora digitifera provides evidence for extensive differences between species of corals.</title>
        <authorList>
            <person name="Voolstra C.R."/>
            <person name="Li Y."/>
            <person name="Liew Y.J."/>
            <person name="Baumgarten S."/>
            <person name="Zoccola D."/>
            <person name="Flot J.-F."/>
            <person name="Tambutte S."/>
            <person name="Allemand D."/>
            <person name="Aranda M."/>
        </authorList>
    </citation>
    <scope>NUCLEOTIDE SEQUENCE [LARGE SCALE GENOMIC DNA]</scope>
</reference>
<dbReference type="SUPFAM" id="SSF82199">
    <property type="entry name" value="SET domain"/>
    <property type="match status" value="1"/>
</dbReference>
<feature type="chain" id="PRO_5012654148" evidence="1">
    <location>
        <begin position="24"/>
        <end position="463"/>
    </location>
</feature>
<dbReference type="CDD" id="cd10527">
    <property type="entry name" value="SET_LSMT"/>
    <property type="match status" value="1"/>
</dbReference>
<dbReference type="Gene3D" id="3.90.1410.10">
    <property type="entry name" value="set domain protein methyltransferase, domain 1"/>
    <property type="match status" value="1"/>
</dbReference>
<comment type="caution">
    <text evidence="2">The sequence shown here is derived from an EMBL/GenBank/DDBJ whole genome shotgun (WGS) entry which is preliminary data.</text>
</comment>
<dbReference type="InterPro" id="IPR046341">
    <property type="entry name" value="SET_dom_sf"/>
</dbReference>
<accession>A0A2B4SCA9</accession>
<organism evidence="2 3">
    <name type="scientific">Stylophora pistillata</name>
    <name type="common">Smooth cauliflower coral</name>
    <dbReference type="NCBI Taxonomy" id="50429"/>
    <lineage>
        <taxon>Eukaryota</taxon>
        <taxon>Metazoa</taxon>
        <taxon>Cnidaria</taxon>
        <taxon>Anthozoa</taxon>
        <taxon>Hexacorallia</taxon>
        <taxon>Scleractinia</taxon>
        <taxon>Astrocoeniina</taxon>
        <taxon>Pocilloporidae</taxon>
        <taxon>Stylophora</taxon>
    </lineage>
</organism>
<evidence type="ECO:0000313" key="3">
    <source>
        <dbReference type="Proteomes" id="UP000225706"/>
    </source>
</evidence>